<keyword evidence="2" id="KW-1185">Reference proteome</keyword>
<protein>
    <submittedName>
        <fullName evidence="1">Uncharacterized protein</fullName>
    </submittedName>
</protein>
<evidence type="ECO:0000313" key="2">
    <source>
        <dbReference type="Proteomes" id="UP000053370"/>
    </source>
</evidence>
<accession>A0A0K8PBL9</accession>
<organism evidence="1">
    <name type="scientific">Flexilinea flocculi</name>
    <dbReference type="NCBI Taxonomy" id="1678840"/>
    <lineage>
        <taxon>Bacteria</taxon>
        <taxon>Bacillati</taxon>
        <taxon>Chloroflexota</taxon>
        <taxon>Anaerolineae</taxon>
        <taxon>Anaerolineales</taxon>
        <taxon>Anaerolineaceae</taxon>
        <taxon>Flexilinea</taxon>
    </lineage>
</organism>
<sequence length="45" mass="4867">MVKIETIVVCFAPTDATIAMSNNQVILLIGAVGGDFESVHKTIYR</sequence>
<gene>
    <name evidence="1" type="ORF">ATC1_12576</name>
</gene>
<proteinExistence type="predicted"/>
<dbReference type="EMBL" id="DF968180">
    <property type="protein sequence ID" value="GAP40036.1"/>
    <property type="molecule type" value="Genomic_DNA"/>
</dbReference>
<dbReference type="AlphaFoldDB" id="A0A0K8PBL9"/>
<evidence type="ECO:0000313" key="1">
    <source>
        <dbReference type="EMBL" id="GAP40036.1"/>
    </source>
</evidence>
<dbReference type="Proteomes" id="UP000053370">
    <property type="component" value="Unassembled WGS sequence"/>
</dbReference>
<dbReference type="RefSeq" id="WP_154664737.1">
    <property type="nucleotide sequence ID" value="NZ_DF968180.1"/>
</dbReference>
<name>A0A0K8PBL9_9CHLR</name>
<reference evidence="1" key="1">
    <citation type="journal article" date="2015" name="Genome Announc.">
        <title>Draft Genome Sequence of Anaerolineae Strain TC1, a Novel Isolate from a Methanogenic Wastewater Treatment System.</title>
        <authorList>
            <person name="Matsuura N."/>
            <person name="Tourlousse D.M."/>
            <person name="Sun L."/>
            <person name="Toyonaga M."/>
            <person name="Kuroda K."/>
            <person name="Ohashi A."/>
            <person name="Cruz R."/>
            <person name="Yamaguchi T."/>
            <person name="Sekiguchi Y."/>
        </authorList>
    </citation>
    <scope>NUCLEOTIDE SEQUENCE [LARGE SCALE GENOMIC DNA]</scope>
    <source>
        <strain evidence="1">TC1</strain>
    </source>
</reference>